<evidence type="ECO:0000313" key="2">
    <source>
        <dbReference type="Proteomes" id="UP000283975"/>
    </source>
</evidence>
<comment type="caution">
    <text evidence="1">The sequence shown here is derived from an EMBL/GenBank/DDBJ whole genome shotgun (WGS) entry which is preliminary data.</text>
</comment>
<name>A0A414AIQ9_9FIRM</name>
<dbReference type="Proteomes" id="UP000283975">
    <property type="component" value="Unassembled WGS sequence"/>
</dbReference>
<organism evidence="1 2">
    <name type="scientific">Enterocloster bolteae</name>
    <dbReference type="NCBI Taxonomy" id="208479"/>
    <lineage>
        <taxon>Bacteria</taxon>
        <taxon>Bacillati</taxon>
        <taxon>Bacillota</taxon>
        <taxon>Clostridia</taxon>
        <taxon>Lachnospirales</taxon>
        <taxon>Lachnospiraceae</taxon>
        <taxon>Enterocloster</taxon>
    </lineage>
</organism>
<dbReference type="AlphaFoldDB" id="A0A414AIQ9"/>
<reference evidence="1 2" key="1">
    <citation type="submission" date="2018-08" db="EMBL/GenBank/DDBJ databases">
        <title>A genome reference for cultivated species of the human gut microbiota.</title>
        <authorList>
            <person name="Zou Y."/>
            <person name="Xue W."/>
            <person name="Luo G."/>
        </authorList>
    </citation>
    <scope>NUCLEOTIDE SEQUENCE [LARGE SCALE GENOMIC DNA]</scope>
    <source>
        <strain evidence="1 2">AM35-14</strain>
    </source>
</reference>
<sequence length="104" mass="12186">MKLEKKYNQSNGEYYCELTRKLDEVCGYAVNHPRYKHYICDTRDLWRNCLVIRVPGRTTGSIQVDKDNVITRISFAMDLIGNVKQYPENIYGEVEKYIGVALEM</sequence>
<accession>A0A414AIQ9</accession>
<protein>
    <submittedName>
        <fullName evidence="1">Uncharacterized protein</fullName>
    </submittedName>
</protein>
<dbReference type="EMBL" id="QSHZ01000047">
    <property type="protein sequence ID" value="RHC48477.1"/>
    <property type="molecule type" value="Genomic_DNA"/>
</dbReference>
<gene>
    <name evidence="1" type="ORF">DW839_28545</name>
</gene>
<evidence type="ECO:0000313" key="1">
    <source>
        <dbReference type="EMBL" id="RHC48477.1"/>
    </source>
</evidence>
<proteinExistence type="predicted"/>